<dbReference type="Gene3D" id="3.10.20.30">
    <property type="match status" value="1"/>
</dbReference>
<dbReference type="EMBL" id="QAOH01000015">
    <property type="protein sequence ID" value="PTQ68295.1"/>
    <property type="molecule type" value="Genomic_DNA"/>
</dbReference>
<gene>
    <name evidence="1" type="ORF">C8N42_1156</name>
</gene>
<organism evidence="1 2">
    <name type="scientific">Celeribacter persicus</name>
    <dbReference type="NCBI Taxonomy" id="1651082"/>
    <lineage>
        <taxon>Bacteria</taxon>
        <taxon>Pseudomonadati</taxon>
        <taxon>Pseudomonadota</taxon>
        <taxon>Alphaproteobacteria</taxon>
        <taxon>Rhodobacterales</taxon>
        <taxon>Roseobacteraceae</taxon>
        <taxon>Celeribacter</taxon>
    </lineage>
</organism>
<evidence type="ECO:0000313" key="2">
    <source>
        <dbReference type="Proteomes" id="UP000244077"/>
    </source>
</evidence>
<dbReference type="AlphaFoldDB" id="A0A2T5H9N1"/>
<dbReference type="InterPro" id="IPR010035">
    <property type="entry name" value="Thi_S"/>
</dbReference>
<reference evidence="1 2" key="1">
    <citation type="submission" date="2018-04" db="EMBL/GenBank/DDBJ databases">
        <title>Genomic Encyclopedia of Archaeal and Bacterial Type Strains, Phase II (KMG-II): from individual species to whole genera.</title>
        <authorList>
            <person name="Goeker M."/>
        </authorList>
    </citation>
    <scope>NUCLEOTIDE SEQUENCE [LARGE SCALE GENOMIC DNA]</scope>
    <source>
        <strain evidence="1 2">DSM 100434</strain>
    </source>
</reference>
<sequence length="65" mass="6615">MRIDLNGTSYETPARTLADLIAETGAEAAAVATALDGVFVPRDARAATLLSDGAKVEILAPMQGG</sequence>
<dbReference type="RefSeq" id="WP_107817565.1">
    <property type="nucleotide sequence ID" value="NZ_QAOH01000015.1"/>
</dbReference>
<comment type="caution">
    <text evidence="1">The sequence shown here is derived from an EMBL/GenBank/DDBJ whole genome shotgun (WGS) entry which is preliminary data.</text>
</comment>
<dbReference type="SUPFAM" id="SSF54285">
    <property type="entry name" value="MoaD/ThiS"/>
    <property type="match status" value="1"/>
</dbReference>
<protein>
    <submittedName>
        <fullName evidence="1">Sulfur carrier protein</fullName>
    </submittedName>
</protein>
<name>A0A2T5H9N1_9RHOB</name>
<dbReference type="InterPro" id="IPR003749">
    <property type="entry name" value="ThiS/MoaD-like"/>
</dbReference>
<dbReference type="NCBIfam" id="TIGR01683">
    <property type="entry name" value="thiS"/>
    <property type="match status" value="1"/>
</dbReference>
<accession>A0A2T5H9N1</accession>
<keyword evidence="2" id="KW-1185">Reference proteome</keyword>
<dbReference type="Proteomes" id="UP000244077">
    <property type="component" value="Unassembled WGS sequence"/>
</dbReference>
<dbReference type="InterPro" id="IPR016155">
    <property type="entry name" value="Mopterin_synth/thiamin_S_b"/>
</dbReference>
<dbReference type="Pfam" id="PF02597">
    <property type="entry name" value="ThiS"/>
    <property type="match status" value="1"/>
</dbReference>
<dbReference type="InterPro" id="IPR012675">
    <property type="entry name" value="Beta-grasp_dom_sf"/>
</dbReference>
<dbReference type="CDD" id="cd00565">
    <property type="entry name" value="Ubl_ThiS"/>
    <property type="match status" value="1"/>
</dbReference>
<proteinExistence type="predicted"/>
<evidence type="ECO:0000313" key="1">
    <source>
        <dbReference type="EMBL" id="PTQ68295.1"/>
    </source>
</evidence>